<dbReference type="GO" id="GO:0043709">
    <property type="term" value="P:cell adhesion involved in single-species biofilm formation"/>
    <property type="evidence" value="ECO:0007669"/>
    <property type="project" value="TreeGrafter"/>
</dbReference>
<dbReference type="InterPro" id="IPR043128">
    <property type="entry name" value="Rev_trsase/Diguanyl_cyclase"/>
</dbReference>
<evidence type="ECO:0000313" key="2">
    <source>
        <dbReference type="EMBL" id="PHU34851.1"/>
    </source>
</evidence>
<evidence type="ECO:0000313" key="3">
    <source>
        <dbReference type="Proteomes" id="UP000225889"/>
    </source>
</evidence>
<dbReference type="PANTHER" id="PTHR45138">
    <property type="entry name" value="REGULATORY COMPONENTS OF SENSORY TRANSDUCTION SYSTEM"/>
    <property type="match status" value="1"/>
</dbReference>
<dbReference type="Pfam" id="PF00990">
    <property type="entry name" value="GGDEF"/>
    <property type="match status" value="1"/>
</dbReference>
<evidence type="ECO:0000259" key="1">
    <source>
        <dbReference type="PROSITE" id="PS50887"/>
    </source>
</evidence>
<organism evidence="2 3">
    <name type="scientific">Pseudobutyrivibrio ruminis</name>
    <dbReference type="NCBI Taxonomy" id="46206"/>
    <lineage>
        <taxon>Bacteria</taxon>
        <taxon>Bacillati</taxon>
        <taxon>Bacillota</taxon>
        <taxon>Clostridia</taxon>
        <taxon>Lachnospirales</taxon>
        <taxon>Lachnospiraceae</taxon>
        <taxon>Pseudobutyrivibrio</taxon>
    </lineage>
</organism>
<dbReference type="GO" id="GO:0005886">
    <property type="term" value="C:plasma membrane"/>
    <property type="evidence" value="ECO:0007669"/>
    <property type="project" value="TreeGrafter"/>
</dbReference>
<dbReference type="InterPro" id="IPR050469">
    <property type="entry name" value="Diguanylate_Cyclase"/>
</dbReference>
<dbReference type="InterPro" id="IPR029787">
    <property type="entry name" value="Nucleotide_cyclase"/>
</dbReference>
<dbReference type="GO" id="GO:0052621">
    <property type="term" value="F:diguanylate cyclase activity"/>
    <property type="evidence" value="ECO:0007669"/>
    <property type="project" value="TreeGrafter"/>
</dbReference>
<dbReference type="SUPFAM" id="SSF55073">
    <property type="entry name" value="Nucleotide cyclase"/>
    <property type="match status" value="1"/>
</dbReference>
<dbReference type="Gene3D" id="3.30.450.40">
    <property type="match status" value="1"/>
</dbReference>
<dbReference type="AlphaFoldDB" id="A0A2G3DV83"/>
<dbReference type="InterPro" id="IPR000160">
    <property type="entry name" value="GGDEF_dom"/>
</dbReference>
<dbReference type="PROSITE" id="PS50887">
    <property type="entry name" value="GGDEF"/>
    <property type="match status" value="1"/>
</dbReference>
<protein>
    <submittedName>
        <fullName evidence="2">GGDEF domain-containing protein</fullName>
    </submittedName>
</protein>
<dbReference type="PANTHER" id="PTHR45138:SF6">
    <property type="entry name" value="DIGUANYLATE CYCLASE DGCN"/>
    <property type="match status" value="1"/>
</dbReference>
<name>A0A2G3DV83_9FIRM</name>
<dbReference type="CDD" id="cd01949">
    <property type="entry name" value="GGDEF"/>
    <property type="match status" value="1"/>
</dbReference>
<dbReference type="Proteomes" id="UP000225889">
    <property type="component" value="Unassembled WGS sequence"/>
</dbReference>
<dbReference type="InterPro" id="IPR029016">
    <property type="entry name" value="GAF-like_dom_sf"/>
</dbReference>
<feature type="domain" description="GGDEF" evidence="1">
    <location>
        <begin position="360"/>
        <end position="483"/>
    </location>
</feature>
<comment type="caution">
    <text evidence="2">The sequence shown here is derived from an EMBL/GenBank/DDBJ whole genome shotgun (WGS) entry which is preliminary data.</text>
</comment>
<dbReference type="NCBIfam" id="TIGR00254">
    <property type="entry name" value="GGDEF"/>
    <property type="match status" value="1"/>
</dbReference>
<dbReference type="SMART" id="SM00267">
    <property type="entry name" value="GGDEF"/>
    <property type="match status" value="1"/>
</dbReference>
<reference evidence="2 3" key="1">
    <citation type="submission" date="2017-10" db="EMBL/GenBank/DDBJ databases">
        <title>Resolving the taxonomy of Roseburia spp., Eubacterium rectale and Agathobacter spp. through phylogenomic analysis.</title>
        <authorList>
            <person name="Sheridan P.O."/>
            <person name="Walker A.W."/>
            <person name="Duncan S.H."/>
            <person name="Scott K.P."/>
            <person name="Toole P.W.O."/>
            <person name="Luis P."/>
            <person name="Flint H.J."/>
        </authorList>
    </citation>
    <scope>NUCLEOTIDE SEQUENCE [LARGE SCALE GENOMIC DNA]</scope>
    <source>
        <strain evidence="2 3">JK626</strain>
    </source>
</reference>
<accession>A0A2G3DV83</accession>
<dbReference type="RefSeq" id="WP_099391756.1">
    <property type="nucleotide sequence ID" value="NZ_PDYF01000011.1"/>
</dbReference>
<sequence length="483" mass="55593">MESGVYTQLKTMVNSFTLPGAVFSVEKNTDGSCGDVRFFAINEAFKKGYYDMFIETNDNSVNIDYDNVHTLIEGQLYTVNLPKEPNFEEICFRAAWKGEHIHTYVDTRKLYGYWTEDILLPVECSHPNNIAYCLFLYTLNKDLDAGKYAAVSPDVSSFVLKTCLELRDETEFYSSMNKVTNDLREYTDSFAACILTIDKEQKSREIISESMREKMDNTIKELFSSTPFKMFLTWEAALSETNNIIVKDEHDMAVLEKKAPDWVKHMRENDVHTLALVPFIHQGEIIGYLYLTDFNSDNVVKIKEAIELVSFFLTAEIANHIFMEKLEYLSNVDILTGVLNRNCMNINVDELSLKLKLNPQPFSVAFCDLNGLKNINDEQGHGSGDKLLKEAAILLKEVFVGDQIYRAGGDEFTIISLHSTQEEFEAKINLLREKACDPDWLYFAIGTYYDAKGGSLRKAMHYADERMYKDKKEFYDKFPDRKR</sequence>
<dbReference type="GO" id="GO:1902201">
    <property type="term" value="P:negative regulation of bacterial-type flagellum-dependent cell motility"/>
    <property type="evidence" value="ECO:0007669"/>
    <property type="project" value="TreeGrafter"/>
</dbReference>
<gene>
    <name evidence="2" type="ORF">CSX01_05800</name>
</gene>
<proteinExistence type="predicted"/>
<dbReference type="Gene3D" id="3.30.70.270">
    <property type="match status" value="1"/>
</dbReference>
<reference evidence="2 3" key="2">
    <citation type="submission" date="2017-10" db="EMBL/GenBank/DDBJ databases">
        <authorList>
            <person name="Banno H."/>
            <person name="Chua N.-H."/>
        </authorList>
    </citation>
    <scope>NUCLEOTIDE SEQUENCE [LARGE SCALE GENOMIC DNA]</scope>
    <source>
        <strain evidence="2 3">JK626</strain>
    </source>
</reference>
<dbReference type="EMBL" id="PDYF01000011">
    <property type="protein sequence ID" value="PHU34851.1"/>
    <property type="molecule type" value="Genomic_DNA"/>
</dbReference>